<evidence type="ECO:0000256" key="1">
    <source>
        <dbReference type="SAM" id="MobiDB-lite"/>
    </source>
</evidence>
<keyword evidence="2" id="KW-0472">Membrane</keyword>
<feature type="compositionally biased region" description="Polar residues" evidence="1">
    <location>
        <begin position="362"/>
        <end position="375"/>
    </location>
</feature>
<dbReference type="HOGENOM" id="CLU_541456_0_0_2"/>
<gene>
    <name evidence="3" type="ORF">BD01_1787</name>
</gene>
<feature type="compositionally biased region" description="Low complexity" evidence="1">
    <location>
        <begin position="345"/>
        <end position="361"/>
    </location>
</feature>
<proteinExistence type="predicted"/>
<evidence type="ECO:0000313" key="3">
    <source>
        <dbReference type="EMBL" id="AHL23390.1"/>
    </source>
</evidence>
<organism evidence="3 4">
    <name type="scientific">Thermococcus nautili</name>
    <dbReference type="NCBI Taxonomy" id="195522"/>
    <lineage>
        <taxon>Archaea</taxon>
        <taxon>Methanobacteriati</taxon>
        <taxon>Methanobacteriota</taxon>
        <taxon>Thermococci</taxon>
        <taxon>Thermococcales</taxon>
        <taxon>Thermococcaceae</taxon>
        <taxon>Thermococcus</taxon>
    </lineage>
</organism>
<reference evidence="3 4" key="1">
    <citation type="submission" date="2014-02" db="EMBL/GenBank/DDBJ databases">
        <title>Genome Sequence of an Hyperthermophilic Archaeon, Thermococcus nautili 30-1, producing viral vesicles.</title>
        <authorList>
            <person name="Oberto J."/>
            <person name="Gaudin M."/>
            <person name="Cossu M."/>
            <person name="Gorlas A."/>
            <person name="Slesarev A."/>
            <person name="Marguet E."/>
            <person name="Forterre P."/>
        </authorList>
    </citation>
    <scope>NUCLEOTIDE SEQUENCE [LARGE SCALE GENOMIC DNA]</scope>
    <source>
        <strain evidence="3 4">30-1</strain>
    </source>
</reference>
<sequence length="482" mass="54053">MAEDIEAKIRRLRELGKVTAEPETPPVKPPTASAKKPPRRPRSISSIRERERRKRILIGASILIIIILIISIGVYSYMQSRSANELKDLRTKKVNEVNYYFSHYNFSNKDCAQKAVQVRNLVLQKIQSANSVDELKEINVKAYFDKAVQVYQECVKEQERIAYEKQLNQTKQAKIQAIEVAFQPLLSMPLPDSLRTKVVSAMKTLESQVMSAKTIEEVNSINPDSYLLSLWRDYYFWKIDNIPGNDVILEKEGTKQLLSKAEAKSLLSAVTSYTELLQYKVYKVQYVEIALVLPRDRITGGFIQPGDAVMFFAKNGTKGSYREIVNQGYVELVLLPTNAGQISVSESQSQSSSTSSSTSTTYNENHASTYNPGDFQYSNGTTVSDTYSNSQSASQSSSASYSYNVNLAEILKAIAAGKIQASDQAKEALQSYGWKVIDLEQSSDMLVLPPNTEFLVIVKVPSIFVPDILQNQQYLYVAKVST</sequence>
<keyword evidence="2" id="KW-1133">Transmembrane helix</keyword>
<keyword evidence="2" id="KW-0812">Transmembrane</keyword>
<dbReference type="InterPro" id="IPR007509">
    <property type="entry name" value="DUF515"/>
</dbReference>
<dbReference type="AlphaFoldDB" id="W8P763"/>
<accession>W8P763</accession>
<dbReference type="KEGG" id="tnu:BD01_1787"/>
<feature type="transmembrane region" description="Helical" evidence="2">
    <location>
        <begin position="56"/>
        <end position="78"/>
    </location>
</feature>
<dbReference type="STRING" id="195522.BD01_1787"/>
<dbReference type="Proteomes" id="UP000019434">
    <property type="component" value="Chromosome"/>
</dbReference>
<dbReference type="Pfam" id="PF04415">
    <property type="entry name" value="DUF515"/>
    <property type="match status" value="1"/>
</dbReference>
<dbReference type="eggNOG" id="arCOG03421">
    <property type="taxonomic scope" value="Archaea"/>
</dbReference>
<feature type="region of interest" description="Disordered" evidence="1">
    <location>
        <begin position="345"/>
        <end position="375"/>
    </location>
</feature>
<name>W8P763_9EURY</name>
<protein>
    <submittedName>
        <fullName evidence="3">Uncharacterized protein conserved in archaea</fullName>
    </submittedName>
</protein>
<evidence type="ECO:0000256" key="2">
    <source>
        <dbReference type="SAM" id="Phobius"/>
    </source>
</evidence>
<feature type="region of interest" description="Disordered" evidence="1">
    <location>
        <begin position="16"/>
        <end position="47"/>
    </location>
</feature>
<evidence type="ECO:0000313" key="4">
    <source>
        <dbReference type="Proteomes" id="UP000019434"/>
    </source>
</evidence>
<keyword evidence="4" id="KW-1185">Reference proteome</keyword>
<dbReference type="OrthoDB" id="86242at2157"/>
<dbReference type="EMBL" id="CP007264">
    <property type="protein sequence ID" value="AHL23390.1"/>
    <property type="molecule type" value="Genomic_DNA"/>
</dbReference>